<proteinExistence type="predicted"/>
<reference evidence="2" key="1">
    <citation type="submission" date="2021-05" db="EMBL/GenBank/DDBJ databases">
        <title>A free-living protist that lacks canonical eukaryotic 1 DNA replication and segregation systems.</title>
        <authorList>
            <person name="Salas-Leiva D.E."/>
            <person name="Tromer E.C."/>
            <person name="Curtis B.A."/>
            <person name="Jerlstrom-Hultqvist J."/>
            <person name="Kolisko M."/>
            <person name="Yi Z."/>
            <person name="Salas-Leiva J.S."/>
            <person name="Gallot-Lavallee L."/>
            <person name="Kops G.J.P.L."/>
            <person name="Archibald J.M."/>
            <person name="Simpson A.G.B."/>
            <person name="Roger A.J."/>
        </authorList>
    </citation>
    <scope>NUCLEOTIDE SEQUENCE</scope>
    <source>
        <strain evidence="2">BICM</strain>
    </source>
</reference>
<dbReference type="Pfam" id="PF00415">
    <property type="entry name" value="RCC1"/>
    <property type="match status" value="1"/>
</dbReference>
<dbReference type="SUPFAM" id="SSF50985">
    <property type="entry name" value="RCC1/BLIP-II"/>
    <property type="match status" value="1"/>
</dbReference>
<dbReference type="Proteomes" id="UP000717585">
    <property type="component" value="Unassembled WGS sequence"/>
</dbReference>
<gene>
    <name evidence="2" type="ORF">J8273_6527</name>
</gene>
<accession>A0A8J6E0E9</accession>
<feature type="region of interest" description="Disordered" evidence="1">
    <location>
        <begin position="557"/>
        <end position="576"/>
    </location>
</feature>
<dbReference type="Gene3D" id="2.130.10.30">
    <property type="entry name" value="Regulator of chromosome condensation 1/beta-lactamase-inhibitor protein II"/>
    <property type="match status" value="1"/>
</dbReference>
<name>A0A8J6E0E9_9EUKA</name>
<comment type="caution">
    <text evidence="2">The sequence shown here is derived from an EMBL/GenBank/DDBJ whole genome shotgun (WGS) entry which is preliminary data.</text>
</comment>
<evidence type="ECO:0000313" key="3">
    <source>
        <dbReference type="Proteomes" id="UP000717585"/>
    </source>
</evidence>
<evidence type="ECO:0000313" key="2">
    <source>
        <dbReference type="EMBL" id="KAG9391751.1"/>
    </source>
</evidence>
<protein>
    <submittedName>
        <fullName evidence="2">Regulator of chromosome condensation (RCC1) repeat</fullName>
    </submittedName>
</protein>
<dbReference type="InterPro" id="IPR000408">
    <property type="entry name" value="Reg_chr_condens"/>
</dbReference>
<sequence>MLSHRNLLELEEQDVLSAFTTQQLLSIAAFKDMKRSEQSIMDIYRFTPENKLRGIVQSAITDLRNAAAKISYYQRTIPDFVTEHVPKIQVCLANARDAVVASKESASIPTDVYGLLEQDTETLTARCLKLGLPPPGEVSVVTSQESAIAAMKKLEQSLYDGMGAASRLDTVLHAIFKRMHQASQQASQNLLSQASLEHNVVGADLDLSGWQSALDHALAALTFAVKWKDIDNPSPMLMLPHHVLLATFVQSGVGSSAWLLHERVLFCRKHFMEESTPLNRKTKHGVDGLRLYNGRLFSQMSPQTVSSSRSQPPQGKTPGLQKMVRLPHVLRVITGQYSTWAITYQGIFAWGNNGDGRLGVDSPESEVAVPVRVKFVLGHPTHMPRTTYIGLPGLSDPEWHQAQLHASLWCEGNSYAESGVTFLSLAGHLFATGCCTWGRLGIGSGWGRHVRAFVPVQLLPEIYPLNVIIGPGTTFMQCAGRQCYVCGDNDAAKLGVDTSTRSTRTPLPLPFAVDGVSTQANGTLFLSNNTVYATPTADPSLVPEEWRKSAEGELVIQSTAKEKRDESVSDSVSNEP</sequence>
<dbReference type="OrthoDB" id="16281at2759"/>
<dbReference type="EMBL" id="JAHDYR010000053">
    <property type="protein sequence ID" value="KAG9391751.1"/>
    <property type="molecule type" value="Genomic_DNA"/>
</dbReference>
<dbReference type="InterPro" id="IPR009091">
    <property type="entry name" value="RCC1/BLIP-II"/>
</dbReference>
<organism evidence="2 3">
    <name type="scientific">Carpediemonas membranifera</name>
    <dbReference type="NCBI Taxonomy" id="201153"/>
    <lineage>
        <taxon>Eukaryota</taxon>
        <taxon>Metamonada</taxon>
        <taxon>Carpediemonas-like organisms</taxon>
        <taxon>Carpediemonas</taxon>
    </lineage>
</organism>
<keyword evidence="3" id="KW-1185">Reference proteome</keyword>
<dbReference type="AlphaFoldDB" id="A0A8J6E0E9"/>
<evidence type="ECO:0000256" key="1">
    <source>
        <dbReference type="SAM" id="MobiDB-lite"/>
    </source>
</evidence>